<evidence type="ECO:0000313" key="4">
    <source>
        <dbReference type="EMBL" id="TNM99726.1"/>
    </source>
</evidence>
<feature type="compositionally biased region" description="Pro residues" evidence="2">
    <location>
        <begin position="843"/>
        <end position="852"/>
    </location>
</feature>
<proteinExistence type="predicted"/>
<dbReference type="AlphaFoldDB" id="A0A4Z2C6A5"/>
<gene>
    <name evidence="4" type="ORF">fugu_012759</name>
</gene>
<dbReference type="GO" id="GO:0005102">
    <property type="term" value="F:signaling receptor binding"/>
    <property type="evidence" value="ECO:0007669"/>
    <property type="project" value="TreeGrafter"/>
</dbReference>
<accession>A0A4Z2C6A5</accession>
<dbReference type="GO" id="GO:0005829">
    <property type="term" value="C:cytosol"/>
    <property type="evidence" value="ECO:0007669"/>
    <property type="project" value="TreeGrafter"/>
</dbReference>
<feature type="region of interest" description="Disordered" evidence="2">
    <location>
        <begin position="149"/>
        <end position="209"/>
    </location>
</feature>
<evidence type="ECO:0000259" key="3">
    <source>
        <dbReference type="PROSITE" id="PS51376"/>
    </source>
</evidence>
<protein>
    <recommendedName>
        <fullName evidence="3">DBB domain-containing protein</fullName>
    </recommendedName>
</protein>
<feature type="compositionally biased region" description="Basic and acidic residues" evidence="2">
    <location>
        <begin position="173"/>
        <end position="191"/>
    </location>
</feature>
<comment type="caution">
    <text evidence="4">The sequence shown here is derived from an EMBL/GenBank/DDBJ whole genome shotgun (WGS) entry which is preliminary data.</text>
</comment>
<evidence type="ECO:0000313" key="5">
    <source>
        <dbReference type="Proteomes" id="UP000516260"/>
    </source>
</evidence>
<dbReference type="InterPro" id="IPR041340">
    <property type="entry name" value="PIK3AP1_TIR"/>
</dbReference>
<feature type="domain" description="DBB" evidence="3">
    <location>
        <begin position="213"/>
        <end position="348"/>
    </location>
</feature>
<dbReference type="PROSITE" id="PS51376">
    <property type="entry name" value="DBB"/>
    <property type="match status" value="1"/>
</dbReference>
<organism evidence="4 5">
    <name type="scientific">Takifugu bimaculatus</name>
    <dbReference type="NCBI Taxonomy" id="433685"/>
    <lineage>
        <taxon>Eukaryota</taxon>
        <taxon>Metazoa</taxon>
        <taxon>Chordata</taxon>
        <taxon>Craniata</taxon>
        <taxon>Vertebrata</taxon>
        <taxon>Euteleostomi</taxon>
        <taxon>Actinopterygii</taxon>
        <taxon>Neopterygii</taxon>
        <taxon>Teleostei</taxon>
        <taxon>Neoteleostei</taxon>
        <taxon>Acanthomorphata</taxon>
        <taxon>Eupercaria</taxon>
        <taxon>Tetraodontiformes</taxon>
        <taxon>Tetradontoidea</taxon>
        <taxon>Tetraodontidae</taxon>
        <taxon>Takifugu</taxon>
    </lineage>
</organism>
<feature type="region of interest" description="Disordered" evidence="2">
    <location>
        <begin position="832"/>
        <end position="852"/>
    </location>
</feature>
<feature type="compositionally biased region" description="Polar residues" evidence="2">
    <location>
        <begin position="149"/>
        <end position="166"/>
    </location>
</feature>
<reference evidence="4 5" key="1">
    <citation type="submission" date="2019-04" db="EMBL/GenBank/DDBJ databases">
        <title>The sequence and de novo assembly of Takifugu bimaculatus genome using PacBio and Hi-C technologies.</title>
        <authorList>
            <person name="Xu P."/>
            <person name="Liu B."/>
            <person name="Zhou Z."/>
        </authorList>
    </citation>
    <scope>NUCLEOTIDE SEQUENCE [LARGE SCALE GENOMIC DNA]</scope>
    <source>
        <strain evidence="4">TB-2018</strain>
        <tissue evidence="4">Muscle</tissue>
    </source>
</reference>
<dbReference type="PANTHER" id="PTHR16267:SF12">
    <property type="entry name" value="PHOSPHOINOSITIDE 3-KINASE ADAPTER PROTEIN 1"/>
    <property type="match status" value="1"/>
</dbReference>
<evidence type="ECO:0000256" key="2">
    <source>
        <dbReference type="SAM" id="MobiDB-lite"/>
    </source>
</evidence>
<dbReference type="EMBL" id="SWLE01000005">
    <property type="protein sequence ID" value="TNM99726.1"/>
    <property type="molecule type" value="Genomic_DNA"/>
</dbReference>
<feature type="compositionally biased region" description="Low complexity" evidence="2">
    <location>
        <begin position="746"/>
        <end position="765"/>
    </location>
</feature>
<dbReference type="InterPro" id="IPR052446">
    <property type="entry name" value="B-cell_PI3K-Signaling_Adptrs"/>
</dbReference>
<dbReference type="Gene3D" id="3.40.50.10140">
    <property type="entry name" value="Toll/interleukin-1 receptor homology (TIR) domain"/>
    <property type="match status" value="1"/>
</dbReference>
<dbReference type="PANTHER" id="PTHR16267">
    <property type="entry name" value="BANK1/PIK3AP1 FAMILY MEMBER"/>
    <property type="match status" value="1"/>
</dbReference>
<evidence type="ECO:0000256" key="1">
    <source>
        <dbReference type="ARBA" id="ARBA00022553"/>
    </source>
</evidence>
<feature type="compositionally biased region" description="Polar residues" evidence="2">
    <location>
        <begin position="766"/>
        <end position="776"/>
    </location>
</feature>
<dbReference type="InterPro" id="IPR017893">
    <property type="entry name" value="DBB_domain"/>
</dbReference>
<keyword evidence="5" id="KW-1185">Reference proteome</keyword>
<dbReference type="InterPro" id="IPR035897">
    <property type="entry name" value="Toll_tir_struct_dom_sf"/>
</dbReference>
<dbReference type="Pfam" id="PF14545">
    <property type="entry name" value="DBB"/>
    <property type="match status" value="1"/>
</dbReference>
<sequence>MEEPVSNASANSVDELLVVYTADAHEWAVYLQQILKSTRKLRKASVVLYAISPADQLHGYNFEYFQSYSCILVLVSGELLDALQLDLELQAALQKLFYPPHRVVALLCGVSQDDILQDVFPDWPRWRKVSAEDEPGVYISATLESVTESSRVPTEVTTEVNNSAATSDGAPAEGKESASEQQPERIQKDEEQMSTENLTKKEPSPARPACLTIQPNRLLCGEEQQLFIIFTHQFNHQTSEVEFSSKNGETKRVAGTLENEYTISVNAPDMPAGVVSLTMYTGPSSVSLGPVTYYTIMGEVSRYLEKAVDPVTFICQAFNLTSNARESLDNMLTESLKSRMPASSFQLFGIRQIEEINMDAYQRDEELPTLLHFAAKYGLKKLTTVLLQCPGALQAYSVMNKHGDYPNTLAEKRGFSDLRQFMDEYVETAAILKSHFDGAINTEKGAEVYELMSATSDDIMMKYSGGPEDIYESMLGIDPECAEDLYEVMSAVNDNPEEAMLRKFFQAKPHGDEEQIESDSLQSEVIKEQQSELHHVSEEEEDPYSLTLEDIYDTVDANNTYSPNSTILNRAPAPIPRPEQGPEPEQPVICRVFSDKARSNGSLETEQQPCAAQPVGQPLSPIYDPYAGMKTPGQRQLISLQERVKVGEITVDEAVQEFKAWQFDHKQRACSIRYQHENLKRLRDSITRRHKERQKPGEELDYEISAPLQRSLFWGSSVTQECAIYEPSPRVTHTLPQAAPQVIQRSTWKTGSTSSTSSTESNRLSIHSTCSYSSGTEPDFEDMSEICAPPPRPPRSSDATALNCPPRIPPRVPERIPENNLHERYIRCPIRAIPQRPLSHSDSPPPLPRRQR</sequence>
<dbReference type="Proteomes" id="UP000516260">
    <property type="component" value="Chromosome 13"/>
</dbReference>
<dbReference type="SMART" id="SM01282">
    <property type="entry name" value="DBB"/>
    <property type="match status" value="1"/>
</dbReference>
<feature type="region of interest" description="Disordered" evidence="2">
    <location>
        <begin position="742"/>
        <end position="816"/>
    </location>
</feature>
<dbReference type="Pfam" id="PF18567">
    <property type="entry name" value="TIR_3"/>
    <property type="match status" value="1"/>
</dbReference>
<dbReference type="GO" id="GO:0036312">
    <property type="term" value="F:phosphatidylinositol 3-kinase regulatory subunit binding"/>
    <property type="evidence" value="ECO:0007669"/>
    <property type="project" value="TreeGrafter"/>
</dbReference>
<keyword evidence="1" id="KW-0597">Phosphoprotein</keyword>
<name>A0A4Z2C6A5_9TELE</name>